<accession>A0A9D7SB75</accession>
<name>A0A9D7SB75_9BACT</name>
<gene>
    <name evidence="1" type="ORF">IPO85_14015</name>
</gene>
<dbReference type="AlphaFoldDB" id="A0A9D7SB75"/>
<evidence type="ECO:0000313" key="2">
    <source>
        <dbReference type="Proteomes" id="UP000808349"/>
    </source>
</evidence>
<evidence type="ECO:0000313" key="1">
    <source>
        <dbReference type="EMBL" id="MBK9718598.1"/>
    </source>
</evidence>
<dbReference type="Proteomes" id="UP000808349">
    <property type="component" value="Unassembled WGS sequence"/>
</dbReference>
<proteinExistence type="predicted"/>
<reference evidence="1 2" key="1">
    <citation type="submission" date="2020-10" db="EMBL/GenBank/DDBJ databases">
        <title>Connecting structure to function with the recovery of over 1000 high-quality activated sludge metagenome-assembled genomes encoding full-length rRNA genes using long-read sequencing.</title>
        <authorList>
            <person name="Singleton C.M."/>
            <person name="Petriglieri F."/>
            <person name="Kristensen J.M."/>
            <person name="Kirkegaard R.H."/>
            <person name="Michaelsen T.Y."/>
            <person name="Andersen M.H."/>
            <person name="Karst S.M."/>
            <person name="Dueholm M.S."/>
            <person name="Nielsen P.H."/>
            <person name="Albertsen M."/>
        </authorList>
    </citation>
    <scope>NUCLEOTIDE SEQUENCE [LARGE SCALE GENOMIC DNA]</scope>
    <source>
        <strain evidence="1">Ribe_18-Q3-R11-54_BAT3C.373</strain>
    </source>
</reference>
<protein>
    <submittedName>
        <fullName evidence="1">Uncharacterized protein</fullName>
    </submittedName>
</protein>
<comment type="caution">
    <text evidence="1">The sequence shown here is derived from an EMBL/GenBank/DDBJ whole genome shotgun (WGS) entry which is preliminary data.</text>
</comment>
<organism evidence="1 2">
    <name type="scientific">Candidatus Defluviibacterium haderslevense</name>
    <dbReference type="NCBI Taxonomy" id="2981993"/>
    <lineage>
        <taxon>Bacteria</taxon>
        <taxon>Pseudomonadati</taxon>
        <taxon>Bacteroidota</taxon>
        <taxon>Saprospiria</taxon>
        <taxon>Saprospirales</taxon>
        <taxon>Saprospiraceae</taxon>
        <taxon>Candidatus Defluviibacterium</taxon>
    </lineage>
</organism>
<sequence>MVILSGTGNELYLDFPGEGDFSTCVTAKYWNPNSGSICDQEGPECITVDSNTFKIDRSFTKNLYNTPFPLIFMVRKYLMMELIGQIFHDASCCKYDSVVDFHHL</sequence>
<dbReference type="EMBL" id="JADKFW010000011">
    <property type="protein sequence ID" value="MBK9718598.1"/>
    <property type="molecule type" value="Genomic_DNA"/>
</dbReference>